<evidence type="ECO:0000313" key="2">
    <source>
        <dbReference type="Proteomes" id="UP001152024"/>
    </source>
</evidence>
<name>A0ABQ8RJN5_FUSEQ</name>
<evidence type="ECO:0000313" key="1">
    <source>
        <dbReference type="EMBL" id="KAJ4136533.1"/>
    </source>
</evidence>
<reference evidence="1" key="1">
    <citation type="submission" date="2022-09" db="EMBL/GenBank/DDBJ databases">
        <title>Fusarium specimens isolated from Avocado Roots.</title>
        <authorList>
            <person name="Stajich J."/>
            <person name="Roper C."/>
            <person name="Heimlech-Rivalta G."/>
        </authorList>
    </citation>
    <scope>NUCLEOTIDE SEQUENCE</scope>
    <source>
        <strain evidence="1">CF00095</strain>
    </source>
</reference>
<gene>
    <name evidence="1" type="ORF">NW768_004149</name>
</gene>
<protein>
    <submittedName>
        <fullName evidence="1">Uncharacterized protein</fullName>
    </submittedName>
</protein>
<dbReference type="EMBL" id="JAOQBH010000005">
    <property type="protein sequence ID" value="KAJ4136533.1"/>
    <property type="molecule type" value="Genomic_DNA"/>
</dbReference>
<dbReference type="Proteomes" id="UP001152024">
    <property type="component" value="Unassembled WGS sequence"/>
</dbReference>
<sequence>MAKIIEDMVSYVWPPPRKFKKEPGGRKNPNNWLKWGFTVYRTYYGEESDEAWQMLLHSLRHQTRLAFGRFADKKDIDQDDVQRLRDLFRLDVREDASLLDGLDVRGLRNFCNSEKDKLIHIDDQGWRHIKTTFWPLEDEGMAEYVFGFVLLADEAVLRDIAGGESIVKAVSLLWREGHSTFGWMRIPTGYLLELWTMLMWNDDRTERALRFKGPESELDYHIWPGDTALADTGACSEIRPSALLYPNQNVDHMI</sequence>
<accession>A0ABQ8RJN5</accession>
<comment type="caution">
    <text evidence="1">The sequence shown here is derived from an EMBL/GenBank/DDBJ whole genome shotgun (WGS) entry which is preliminary data.</text>
</comment>
<proteinExistence type="predicted"/>
<organism evidence="1 2">
    <name type="scientific">Fusarium equiseti</name>
    <name type="common">Fusarium scirpi</name>
    <dbReference type="NCBI Taxonomy" id="61235"/>
    <lineage>
        <taxon>Eukaryota</taxon>
        <taxon>Fungi</taxon>
        <taxon>Dikarya</taxon>
        <taxon>Ascomycota</taxon>
        <taxon>Pezizomycotina</taxon>
        <taxon>Sordariomycetes</taxon>
        <taxon>Hypocreomycetidae</taxon>
        <taxon>Hypocreales</taxon>
        <taxon>Nectriaceae</taxon>
        <taxon>Fusarium</taxon>
        <taxon>Fusarium incarnatum-equiseti species complex</taxon>
    </lineage>
</organism>
<keyword evidence="2" id="KW-1185">Reference proteome</keyword>